<feature type="region of interest" description="Disordered" evidence="1">
    <location>
        <begin position="24"/>
        <end position="97"/>
    </location>
</feature>
<feature type="compositionally biased region" description="Low complexity" evidence="1">
    <location>
        <begin position="69"/>
        <end position="78"/>
    </location>
</feature>
<gene>
    <name evidence="3" type="ORF">XD92_0746</name>
</gene>
<evidence type="ECO:0000313" key="4">
    <source>
        <dbReference type="Proteomes" id="UP000053860"/>
    </source>
</evidence>
<comment type="caution">
    <text evidence="3">The sequence shown here is derived from an EMBL/GenBank/DDBJ whole genome shotgun (WGS) entry which is preliminary data.</text>
</comment>
<evidence type="ECO:0000256" key="2">
    <source>
        <dbReference type="SAM" id="SignalP"/>
    </source>
</evidence>
<organism evidence="3 4">
    <name type="scientific">Proteiniphilum acetatigenes</name>
    <dbReference type="NCBI Taxonomy" id="294710"/>
    <lineage>
        <taxon>Bacteria</taxon>
        <taxon>Pseudomonadati</taxon>
        <taxon>Bacteroidota</taxon>
        <taxon>Bacteroidia</taxon>
        <taxon>Bacteroidales</taxon>
        <taxon>Dysgonomonadaceae</taxon>
        <taxon>Proteiniphilum</taxon>
    </lineage>
</organism>
<protein>
    <submittedName>
        <fullName evidence="3">Uncharacterized protein</fullName>
    </submittedName>
</protein>
<accession>A0A101HIR2</accession>
<feature type="compositionally biased region" description="Gly residues" evidence="1">
    <location>
        <begin position="79"/>
        <end position="95"/>
    </location>
</feature>
<reference evidence="4" key="1">
    <citation type="journal article" date="2015" name="MBio">
        <title>Genome-Resolved Metagenomic Analysis Reveals Roles for Candidate Phyla and Other Microbial Community Members in Biogeochemical Transformations in Oil Reservoirs.</title>
        <authorList>
            <person name="Hu P."/>
            <person name="Tom L."/>
            <person name="Singh A."/>
            <person name="Thomas B.C."/>
            <person name="Baker B.J."/>
            <person name="Piceno Y.M."/>
            <person name="Andersen G.L."/>
            <person name="Banfield J.F."/>
        </authorList>
    </citation>
    <scope>NUCLEOTIDE SEQUENCE [LARGE SCALE GENOMIC DNA]</scope>
</reference>
<feature type="chain" id="PRO_5007096929" evidence="2">
    <location>
        <begin position="22"/>
        <end position="150"/>
    </location>
</feature>
<name>A0A101HIR2_9BACT</name>
<evidence type="ECO:0000256" key="1">
    <source>
        <dbReference type="SAM" id="MobiDB-lite"/>
    </source>
</evidence>
<keyword evidence="2" id="KW-0732">Signal</keyword>
<proteinExistence type="predicted"/>
<feature type="signal peptide" evidence="2">
    <location>
        <begin position="1"/>
        <end position="21"/>
    </location>
</feature>
<dbReference type="EMBL" id="LGGN01000121">
    <property type="protein sequence ID" value="KUK77598.1"/>
    <property type="molecule type" value="Genomic_DNA"/>
</dbReference>
<dbReference type="Proteomes" id="UP000053860">
    <property type="component" value="Unassembled WGS sequence"/>
</dbReference>
<dbReference type="AlphaFoldDB" id="A0A101HIR2"/>
<evidence type="ECO:0000313" key="3">
    <source>
        <dbReference type="EMBL" id="KUK77598.1"/>
    </source>
</evidence>
<sequence length="150" mass="16010">MKTKIFISALAVILSAGLVTAQNQDQNQNQDNKQVTTTSQRGPAFVDNDNDGICDNFEKGTPGNPNANGKGRLLDGSGRSRGQGYGMRNGRGGGRNFVDADKNGICDHYENGRAGRGPGRGVGLRNGKGREANFIDANNNGICDRREVKE</sequence>